<name>A0AAU7U4Q2_9GAMM</name>
<evidence type="ECO:0000313" key="1">
    <source>
        <dbReference type="EMBL" id="XBV47751.1"/>
    </source>
</evidence>
<reference evidence="1" key="1">
    <citation type="submission" date="2024-06" db="EMBL/GenBank/DDBJ databases">
        <title>Multiomics insights into the TNT degradation mechanism by Pantoea sp. BJ2 isolated from an ammunition destruction site.</title>
        <authorList>
            <person name="Luo J."/>
        </authorList>
    </citation>
    <scope>NUCLEOTIDE SEQUENCE</scope>
    <source>
        <strain evidence="1">BJ2</strain>
        <plasmid evidence="1">plasmindC</plasmid>
    </source>
</reference>
<organism evidence="1">
    <name type="scientific">Pantoea sp. BJ2</name>
    <dbReference type="NCBI Taxonomy" id="3141322"/>
    <lineage>
        <taxon>Bacteria</taxon>
        <taxon>Pseudomonadati</taxon>
        <taxon>Pseudomonadota</taxon>
        <taxon>Gammaproteobacteria</taxon>
        <taxon>Enterobacterales</taxon>
        <taxon>Erwiniaceae</taxon>
        <taxon>Pantoea</taxon>
    </lineage>
</organism>
<dbReference type="AlphaFoldDB" id="A0AAU7U4Q2"/>
<accession>A0AAU7U4Q2</accession>
<dbReference type="RefSeq" id="WP_350262804.1">
    <property type="nucleotide sequence ID" value="NZ_CP158295.1"/>
</dbReference>
<sequence length="76" mass="8652">MSNGTRIFTSDPVKVKEMRIKAGLDLNGAAQEFGYTLSAWQAKESTGKSYRGIRIGEWKYLLLLAGEHDQYEIKKR</sequence>
<keyword evidence="1" id="KW-0614">Plasmid</keyword>
<geneLocation type="plasmid" evidence="1">
    <name>plasmindC</name>
</geneLocation>
<proteinExistence type="predicted"/>
<gene>
    <name evidence="1" type="ORF">AAF463_25295</name>
</gene>
<protein>
    <recommendedName>
        <fullName evidence="2">YajA protein</fullName>
    </recommendedName>
</protein>
<evidence type="ECO:0008006" key="2">
    <source>
        <dbReference type="Google" id="ProtNLM"/>
    </source>
</evidence>
<dbReference type="EMBL" id="CP158295">
    <property type="protein sequence ID" value="XBV47751.1"/>
    <property type="molecule type" value="Genomic_DNA"/>
</dbReference>